<feature type="region of interest" description="Disordered" evidence="2">
    <location>
        <begin position="260"/>
        <end position="353"/>
    </location>
</feature>
<proteinExistence type="predicted"/>
<dbReference type="AlphaFoldDB" id="A0A9N7YGK4"/>
<dbReference type="GO" id="GO:0010705">
    <property type="term" value="P:meiotic DNA double-strand break processing involved in reciprocal meiotic recombination"/>
    <property type="evidence" value="ECO:0007669"/>
    <property type="project" value="TreeGrafter"/>
</dbReference>
<reference evidence="3" key="1">
    <citation type="submission" date="2020-03" db="EMBL/GenBank/DDBJ databases">
        <authorList>
            <person name="Weist P."/>
        </authorList>
    </citation>
    <scope>NUCLEOTIDE SEQUENCE</scope>
</reference>
<dbReference type="GO" id="GO:0000801">
    <property type="term" value="C:central element"/>
    <property type="evidence" value="ECO:0007669"/>
    <property type="project" value="TreeGrafter"/>
</dbReference>
<organism evidence="3 4">
    <name type="scientific">Pleuronectes platessa</name>
    <name type="common">European plaice</name>
    <dbReference type="NCBI Taxonomy" id="8262"/>
    <lineage>
        <taxon>Eukaryota</taxon>
        <taxon>Metazoa</taxon>
        <taxon>Chordata</taxon>
        <taxon>Craniata</taxon>
        <taxon>Vertebrata</taxon>
        <taxon>Euteleostomi</taxon>
        <taxon>Actinopterygii</taxon>
        <taxon>Neopterygii</taxon>
        <taxon>Teleostei</taxon>
        <taxon>Neoteleostei</taxon>
        <taxon>Acanthomorphata</taxon>
        <taxon>Carangaria</taxon>
        <taxon>Pleuronectiformes</taxon>
        <taxon>Pleuronectoidei</taxon>
        <taxon>Pleuronectidae</taxon>
        <taxon>Pleuronectes</taxon>
    </lineage>
</organism>
<keyword evidence="4" id="KW-1185">Reference proteome</keyword>
<feature type="compositionally biased region" description="Acidic residues" evidence="2">
    <location>
        <begin position="313"/>
        <end position="329"/>
    </location>
</feature>
<feature type="compositionally biased region" description="Polar residues" evidence="2">
    <location>
        <begin position="264"/>
        <end position="280"/>
    </location>
</feature>
<gene>
    <name evidence="3" type="ORF">PLEPLA_LOCUS18696</name>
</gene>
<evidence type="ECO:0000313" key="3">
    <source>
        <dbReference type="EMBL" id="CAB1430710.1"/>
    </source>
</evidence>
<protein>
    <submittedName>
        <fullName evidence="3">Uncharacterized protein</fullName>
    </submittedName>
</protein>
<dbReference type="Pfam" id="PF15676">
    <property type="entry name" value="S6OS1"/>
    <property type="match status" value="1"/>
</dbReference>
<dbReference type="InterPro" id="IPR031380">
    <property type="entry name" value="SIX6OS1"/>
</dbReference>
<comment type="caution">
    <text evidence="3">The sequence shown here is derived from an EMBL/GenBank/DDBJ whole genome shotgun (WGS) entry which is preliminary data.</text>
</comment>
<keyword evidence="1" id="KW-0175">Coiled coil</keyword>
<dbReference type="GO" id="GO:0048477">
    <property type="term" value="P:oogenesis"/>
    <property type="evidence" value="ECO:0007669"/>
    <property type="project" value="TreeGrafter"/>
</dbReference>
<dbReference type="PANTHER" id="PTHR35449:SF1">
    <property type="entry name" value="PROTEIN SIX6OS1"/>
    <property type="match status" value="1"/>
</dbReference>
<dbReference type="GO" id="GO:0007283">
    <property type="term" value="P:spermatogenesis"/>
    <property type="evidence" value="ECO:0007669"/>
    <property type="project" value="TreeGrafter"/>
</dbReference>
<name>A0A9N7YGK4_PLEPL</name>
<dbReference type="GO" id="GO:0007129">
    <property type="term" value="P:homologous chromosome pairing at meiosis"/>
    <property type="evidence" value="ECO:0007669"/>
    <property type="project" value="TreeGrafter"/>
</dbReference>
<feature type="region of interest" description="Disordered" evidence="2">
    <location>
        <begin position="408"/>
        <end position="429"/>
    </location>
</feature>
<evidence type="ECO:0000256" key="1">
    <source>
        <dbReference type="SAM" id="Coils"/>
    </source>
</evidence>
<feature type="compositionally biased region" description="Polar residues" evidence="2">
    <location>
        <begin position="178"/>
        <end position="191"/>
    </location>
</feature>
<dbReference type="Proteomes" id="UP001153269">
    <property type="component" value="Unassembled WGS sequence"/>
</dbReference>
<feature type="coiled-coil region" evidence="1">
    <location>
        <begin position="42"/>
        <end position="69"/>
    </location>
</feature>
<feature type="compositionally biased region" description="Low complexity" evidence="2">
    <location>
        <begin position="289"/>
        <end position="299"/>
    </location>
</feature>
<feature type="region of interest" description="Disordered" evidence="2">
    <location>
        <begin position="178"/>
        <end position="205"/>
    </location>
</feature>
<sequence>MSGQHSLDSLDSLLCQSALQTRELSQKKNEFIQRIKVCRADIAERRSYIDTLNRNIQKLEEETRGKQSSAMLNKANARSMKATNTLLLQYEQTLKDEIESRKESFNHDTEVYEERIASYRKKFQSHQEYYLKNPTAQKLLRQQAEKEEIECRIKACDDQITMKQAELDHLTGPVVTVSSTEKLPDSATGQQPEEEAEKQLDPQTEDCDSAIDSFCLHLNQSKMLQNGDKVSVEAGAADIPEEHKVKDTTACSTYPEEAGRELWSHQQLDEQSWTEEMQTNEQEKDTDLQEQVMEQQSNVSEEEEAAEDKAEEGVGTDEEQTSSEKDNEELVAFPRASCEETNSQASLAKTTAAPSTTAFPFNFSLASGTSDTKSPAFLFSLNSDPSTPGFSGFGFDSSQAEDTNFAFPGSFFNEKKTTDTKSSSGGEFLFDQSEQGEDFQFAFNFKSPQATTKEKSREDFPFPFNF</sequence>
<evidence type="ECO:0000256" key="2">
    <source>
        <dbReference type="SAM" id="MobiDB-lite"/>
    </source>
</evidence>
<evidence type="ECO:0000313" key="4">
    <source>
        <dbReference type="Proteomes" id="UP001153269"/>
    </source>
</evidence>
<accession>A0A9N7YGK4</accession>
<dbReference type="PANTHER" id="PTHR35449">
    <property type="entry name" value="PROTEIN SIX6OS1"/>
    <property type="match status" value="1"/>
</dbReference>
<dbReference type="EMBL" id="CADEAL010001258">
    <property type="protein sequence ID" value="CAB1430710.1"/>
    <property type="molecule type" value="Genomic_DNA"/>
</dbReference>